<dbReference type="Gene3D" id="2.60.40.740">
    <property type="match status" value="3"/>
</dbReference>
<dbReference type="RefSeq" id="WP_172357605.1">
    <property type="nucleotide sequence ID" value="NZ_BLLH01000011.1"/>
</dbReference>
<dbReference type="Proteomes" id="UP000475928">
    <property type="component" value="Unassembled WGS sequence"/>
</dbReference>
<evidence type="ECO:0000256" key="3">
    <source>
        <dbReference type="SAM" id="SignalP"/>
    </source>
</evidence>
<dbReference type="Pfam" id="PF17998">
    <property type="entry name" value="AgI_II_C2"/>
    <property type="match status" value="1"/>
</dbReference>
<evidence type="ECO:0008006" key="8">
    <source>
        <dbReference type="Google" id="ProtNLM"/>
    </source>
</evidence>
<feature type="coiled-coil region" evidence="1">
    <location>
        <begin position="1136"/>
        <end position="1196"/>
    </location>
</feature>
<feature type="domain" description="Cell surface antigen C-terminal" evidence="4">
    <location>
        <begin position="833"/>
        <end position="996"/>
    </location>
</feature>
<dbReference type="Pfam" id="PF16364">
    <property type="entry name" value="Antigen_C"/>
    <property type="match status" value="1"/>
</dbReference>
<proteinExistence type="predicted"/>
<feature type="region of interest" description="Disordered" evidence="2">
    <location>
        <begin position="490"/>
        <end position="511"/>
    </location>
</feature>
<keyword evidence="3" id="KW-0732">Signal</keyword>
<reference evidence="6 7" key="1">
    <citation type="submission" date="2020-02" db="EMBL/GenBank/DDBJ databases">
        <title>Draft genome sequence of Lactococcus sp. Hs20B0-1.</title>
        <authorList>
            <person name="Noda S."/>
            <person name="Yuki M."/>
            <person name="Ohkuma M."/>
        </authorList>
    </citation>
    <scope>NUCLEOTIDE SEQUENCE [LARGE SCALE GENOMIC DNA]</scope>
    <source>
        <strain evidence="6 7">Hs20B0-1</strain>
    </source>
</reference>
<organism evidence="6 7">
    <name type="scientific">Pseudolactococcus insecticola</name>
    <dbReference type="NCBI Taxonomy" id="2709158"/>
    <lineage>
        <taxon>Bacteria</taxon>
        <taxon>Bacillati</taxon>
        <taxon>Bacillota</taxon>
        <taxon>Bacilli</taxon>
        <taxon>Lactobacillales</taxon>
        <taxon>Streptococcaceae</taxon>
        <taxon>Pseudolactococcus</taxon>
    </lineage>
</organism>
<protein>
    <recommendedName>
        <fullName evidence="8">Gram-positive cocci surface proteins LPxTG domain-containing protein</fullName>
    </recommendedName>
</protein>
<feature type="domain" description="Adhesin isopeptide-forming adherence" evidence="5">
    <location>
        <begin position="658"/>
        <end position="829"/>
    </location>
</feature>
<feature type="signal peptide" evidence="3">
    <location>
        <begin position="1"/>
        <end position="32"/>
    </location>
</feature>
<evidence type="ECO:0000256" key="2">
    <source>
        <dbReference type="SAM" id="MobiDB-lite"/>
    </source>
</evidence>
<sequence length="1624" mass="174690">MNKKTKFRVGASGAALLGGIGLVAVSQNTVHADDEVGDVRVYVTHDALDNQIERAYSTDLDPTQDADVKIVAVGDDAITKAIATAKADYASQTADMKAKIDKYVSDLQAFQDAHKEVTDAEALVDQFNAKNQTLINQLVAQGVTVSTSTKAVPYSQSTGSDGVNTYLTNANSDVASDAADALAKVTAQNKLESDLATATNKFNVDQNNLSGVTLSNTGTVEATTSNVSTYYDSIIAKAKAANTKYNAAVADYSNWVSNYSTAVTNVQNAKQLALQTLEGPAYLNKTVASSSLADVKTAAVAYITNNPNLGITATQINAMTTSQDIVDLIAANTLISGTILPVTSYSSYTTADKFNAYVSYITFNSEIQVALKSAMGVSTLPATFTAADISSVIAKYNADNGTNFTSISAVLTDIVSQEGISYGSVTTTQGPVPPTLPVVTYKTLVYTPKTYSVSIPTYTYDATAWEASYQATKPKKPSLTYHLYDIISQPENSADGTNRDESTAYGDSGTKSDPYVALKGQTIGVKMDNDDIPAYRGGEKIEGTQSNDMVVFHNYVMEMKVPTNATVDLTLTKKRALADGFNVSYDDVLHILTFTATTDLLTKINLNKDASYDVPTPIAFITLNDDDATYAFNFKTTINDEYQTTSNTIYFETSSADPTKHNYNTDTGVKIDGYNLLPSDVNEYHITWDLNQYKGSNVDSLMMTKGLYYIDDYPEGAVSVKTPKFIDSNGNAVSGISYTIYDSIADAPADVQQYVKDAGVKIDGKFILYSVDNVADFNKNYIQTGNTVTIVQPMVTLKNPSVEGGSYSNVAYQIDFGNLYKSNTVTNTVPKIDPQKDVIARVGDLTSLAGSEIQLNQVFDYRLEGAELPKNLAYGVESYEFYDLIDPNYDQYDGIYMVEATTDIVLKSGRVIKAGSEITKYTTQELRRTSDDTNLQTVYIYFDPEFLDQIDWSKSEFGADVYVQVKRVGAKEGIPNQYKNIIQGVEYLSNKVTTNTYDYGVANLIHYVDENGDPLLATIAGTSKVKPDAPIIPNATLVKSATLDKNGDWVITYNSLTSSTDILNKFDQLDDTDKKLQENIDEVAADLDAAKIDLNGKIVTVQTNLDKETAARIKTDADAKAAADKALAAEAEARAKADADEAVARAKADADEAAARAKAIADEAAARAKAVADEAAARAKADADEAAARAKAIADEAAARAKADADEAAARAKADKTLQANIDAIFDSNLDYVRVMSDADYQAKGFPTPAGRVLGTATYDSTTKLWSIPVYIETGELVDAIAQLKSIEDAKITDLTASTTAADKTLQANIDAIFKSNLYYTRVMSDTDYKAKGFTAPAGYIAGDAVQDPTTKVWSIPVYKETGELVDAIAQLKSIEDAKITDLTASTTAADKTLQANIDAIFKSNLDYTRVMSDADYKAKGFTAPAGEVLGTATYDTTTKLWSIPVYKETGEVVDAIAQLKSIEDAKITDLTTSTSAADKALQTNIDNLLTSTLDYTRTMTKADYEKNGFTAPAGRVLGQAVYNETTKMYSIPVYIMTGSAVDLVANPPVGTSLTTQTVTTAVSSTTAPEVVVPEDDTFSTFMIGTVSVAPVVINYSGYELSSVTFDNARGGWILTYKKTVKKA</sequence>
<evidence type="ECO:0000259" key="4">
    <source>
        <dbReference type="Pfam" id="PF16364"/>
    </source>
</evidence>
<dbReference type="NCBIfam" id="TIGR04228">
    <property type="entry name" value="isopep_sspB_C2"/>
    <property type="match status" value="1"/>
</dbReference>
<evidence type="ECO:0000313" key="7">
    <source>
        <dbReference type="Proteomes" id="UP000475928"/>
    </source>
</evidence>
<name>A0A6A0B9Z7_9LACT</name>
<keyword evidence="1" id="KW-0175">Coiled coil</keyword>
<evidence type="ECO:0000256" key="1">
    <source>
        <dbReference type="SAM" id="Coils"/>
    </source>
</evidence>
<dbReference type="InterPro" id="IPR032300">
    <property type="entry name" value="Antigen_C"/>
</dbReference>
<evidence type="ECO:0000259" key="5">
    <source>
        <dbReference type="Pfam" id="PF17998"/>
    </source>
</evidence>
<dbReference type="InterPro" id="IPR026345">
    <property type="entry name" value="Adh_isopep-form_adh_dom"/>
</dbReference>
<keyword evidence="7" id="KW-1185">Reference proteome</keyword>
<dbReference type="EMBL" id="BLLH01000011">
    <property type="protein sequence ID" value="GFH41278.1"/>
    <property type="molecule type" value="Genomic_DNA"/>
</dbReference>
<gene>
    <name evidence="6" type="ORF">Hs20B_16760</name>
</gene>
<comment type="caution">
    <text evidence="6">The sequence shown here is derived from an EMBL/GenBank/DDBJ whole genome shotgun (WGS) entry which is preliminary data.</text>
</comment>
<feature type="chain" id="PRO_5025509776" description="Gram-positive cocci surface proteins LPxTG domain-containing protein" evidence="3">
    <location>
        <begin position="33"/>
        <end position="1624"/>
    </location>
</feature>
<accession>A0A6A0B9Z7</accession>
<evidence type="ECO:0000313" key="6">
    <source>
        <dbReference type="EMBL" id="GFH41278.1"/>
    </source>
</evidence>